<evidence type="ECO:0000256" key="1">
    <source>
        <dbReference type="SAM" id="MobiDB-lite"/>
    </source>
</evidence>
<dbReference type="Proteomes" id="UP000507470">
    <property type="component" value="Unassembled WGS sequence"/>
</dbReference>
<evidence type="ECO:0000313" key="2">
    <source>
        <dbReference type="EMBL" id="CAC5423403.1"/>
    </source>
</evidence>
<reference evidence="2 3" key="1">
    <citation type="submission" date="2020-06" db="EMBL/GenBank/DDBJ databases">
        <authorList>
            <person name="Li R."/>
            <person name="Bekaert M."/>
        </authorList>
    </citation>
    <scope>NUCLEOTIDE SEQUENCE [LARGE SCALE GENOMIC DNA]</scope>
    <source>
        <strain evidence="3">wild</strain>
    </source>
</reference>
<feature type="region of interest" description="Disordered" evidence="1">
    <location>
        <begin position="169"/>
        <end position="244"/>
    </location>
</feature>
<organism evidence="2 3">
    <name type="scientific">Mytilus coruscus</name>
    <name type="common">Sea mussel</name>
    <dbReference type="NCBI Taxonomy" id="42192"/>
    <lineage>
        <taxon>Eukaryota</taxon>
        <taxon>Metazoa</taxon>
        <taxon>Spiralia</taxon>
        <taxon>Lophotrochozoa</taxon>
        <taxon>Mollusca</taxon>
        <taxon>Bivalvia</taxon>
        <taxon>Autobranchia</taxon>
        <taxon>Pteriomorphia</taxon>
        <taxon>Mytilida</taxon>
        <taxon>Mytiloidea</taxon>
        <taxon>Mytilidae</taxon>
        <taxon>Mytilinae</taxon>
        <taxon>Mytilus</taxon>
    </lineage>
</organism>
<sequence length="327" mass="37100">MGVANMDIQRDNVKLLNVNIVIIYRCYVCVEVAHIQKEINLRHIKRRTVMYVISIFVCANVTFAEKKNVYAPVSNVKSTHVYVPAHFVKVIRVFVLVRTVVNIHVYVHATRTEKLHRCTCNKQNDENDPEIVKITGENDDEDISDVWSEKDVGDADPIATVPIEDNVVQNKQKIHLQEENRKRKMDSDTESNNEITDDEILNLDNEEGGNENINSDKDFSDGKKLKIASNDDPPGDNIVTGESENEIEFEQCCSDDKSTFVGDEEVSMEGANENESSFCSDGENDTPNKFISAKMARKIKKKQRRLERRSSIKCTPNLSGKKCKKCG</sequence>
<keyword evidence="3" id="KW-1185">Reference proteome</keyword>
<feature type="compositionally biased region" description="Basic and acidic residues" evidence="1">
    <location>
        <begin position="175"/>
        <end position="187"/>
    </location>
</feature>
<feature type="compositionally biased region" description="Basic residues" evidence="1">
    <location>
        <begin position="295"/>
        <end position="307"/>
    </location>
</feature>
<accession>A0A6J8EU90</accession>
<feature type="compositionally biased region" description="Acidic residues" evidence="1">
    <location>
        <begin position="188"/>
        <end position="209"/>
    </location>
</feature>
<proteinExistence type="predicted"/>
<protein>
    <submittedName>
        <fullName evidence="2">Uncharacterized protein</fullName>
    </submittedName>
</protein>
<gene>
    <name evidence="2" type="ORF">MCOR_55408</name>
</gene>
<feature type="compositionally biased region" description="Basic and acidic residues" evidence="1">
    <location>
        <begin position="214"/>
        <end position="224"/>
    </location>
</feature>
<dbReference type="EMBL" id="CACVKT020009786">
    <property type="protein sequence ID" value="CAC5423403.1"/>
    <property type="molecule type" value="Genomic_DNA"/>
</dbReference>
<feature type="compositionally biased region" description="Polar residues" evidence="1">
    <location>
        <begin position="273"/>
        <end position="289"/>
    </location>
</feature>
<name>A0A6J8EU90_MYTCO</name>
<evidence type="ECO:0000313" key="3">
    <source>
        <dbReference type="Proteomes" id="UP000507470"/>
    </source>
</evidence>
<dbReference type="AlphaFoldDB" id="A0A6J8EU90"/>
<feature type="region of interest" description="Disordered" evidence="1">
    <location>
        <begin position="263"/>
        <end position="311"/>
    </location>
</feature>